<dbReference type="InterPro" id="IPR000933">
    <property type="entry name" value="Glyco_hydro_29"/>
</dbReference>
<dbReference type="STRING" id="52838.A0A4S8JBS4"/>
<dbReference type="InterPro" id="IPR008979">
    <property type="entry name" value="Galactose-bd-like_sf"/>
</dbReference>
<evidence type="ECO:0000259" key="7">
    <source>
        <dbReference type="Pfam" id="PF00754"/>
    </source>
</evidence>
<dbReference type="Gene3D" id="3.20.20.80">
    <property type="entry name" value="Glycosidases"/>
    <property type="match status" value="1"/>
</dbReference>
<evidence type="ECO:0000256" key="3">
    <source>
        <dbReference type="ARBA" id="ARBA00022729"/>
    </source>
</evidence>
<dbReference type="InterPro" id="IPR000421">
    <property type="entry name" value="FA58C"/>
</dbReference>
<dbReference type="Pfam" id="PF01120">
    <property type="entry name" value="Alpha_L_fucos"/>
    <property type="match status" value="1"/>
</dbReference>
<name>A0A4S8JBS4_MUSBA</name>
<dbReference type="Pfam" id="PF00754">
    <property type="entry name" value="F5_F8_type_C"/>
    <property type="match status" value="1"/>
</dbReference>
<evidence type="ECO:0000256" key="4">
    <source>
        <dbReference type="ARBA" id="ARBA00022801"/>
    </source>
</evidence>
<proteinExistence type="inferred from homology"/>
<evidence type="ECO:0000256" key="5">
    <source>
        <dbReference type="ARBA" id="ARBA00023295"/>
    </source>
</evidence>
<evidence type="ECO:0000256" key="2">
    <source>
        <dbReference type="ARBA" id="ARBA00012662"/>
    </source>
</evidence>
<accession>A0A4S8JBS4</accession>
<keyword evidence="5" id="KW-0326">Glycosidase</keyword>
<dbReference type="FunFam" id="3.20.20.80:FF:000052">
    <property type="entry name" value="Putative alpha-L-fucosidase 1"/>
    <property type="match status" value="1"/>
</dbReference>
<dbReference type="PANTHER" id="PTHR10030">
    <property type="entry name" value="ALPHA-L-FUCOSIDASE"/>
    <property type="match status" value="1"/>
</dbReference>
<dbReference type="InterPro" id="IPR057739">
    <property type="entry name" value="Glyco_hydro_29_N"/>
</dbReference>
<dbReference type="EC" id="3.2.1.51" evidence="2"/>
<comment type="similarity">
    <text evidence="1">Belongs to the glycosyl hydrolase 29 family.</text>
</comment>
<dbReference type="Gene3D" id="2.60.120.260">
    <property type="entry name" value="Galactose-binding domain-like"/>
    <property type="match status" value="1"/>
</dbReference>
<sequence>MRWTSFWVVLLLHQCQYTCSKVVAPPLRRLPIPSASQLKWQRREVIVFFHFGMNTFTDSEWGTGEESPALFDPAALDTGQWVDAAAGAGASLVILTAKHHDGFCLWPSRYTDHSVARSPWKGGRGDVVRELVDAANARGIDVGLYLSPWDRHEKSYGLEVEYNEYYLAQLQELLTRYGRISEIWFDGAKGEKAKKMNYYFKDWFETVKQLQSSINIFSDAGPDIRWVGDESGSAGSTCWSTVNRTVLRIGAASLESYLNTGDPRGTDWVPPECDVSIRPGWFWHKNETAKPVSQLMEIYYNSVGHNCVLLLNVPPNSTGIVSDDDKQRLRDFRAAINSVFSTDLAAGSAAKASTQRGGEGGGFAPDNVLDCDDQTYWAAEDCDRGRGHWIELALPRANASFNVVRIQEAIAMGQRIMKHEVFADRKLVAKGTTVGYKRLHRLPSPVKARRVKIRITKSRGPPLLSSVGLHYDPFNKGSSVAKHNNGTEA</sequence>
<feature type="domain" description="Glycoside hydrolase family 29 N-terminal" evidence="8">
    <location>
        <begin position="69"/>
        <end position="331"/>
    </location>
</feature>
<keyword evidence="3 6" id="KW-0732">Signal</keyword>
<evidence type="ECO:0000259" key="8">
    <source>
        <dbReference type="Pfam" id="PF01120"/>
    </source>
</evidence>
<dbReference type="PANTHER" id="PTHR10030:SF37">
    <property type="entry name" value="ALPHA-L-FUCOSIDASE-RELATED"/>
    <property type="match status" value="1"/>
</dbReference>
<comment type="caution">
    <text evidence="9">The sequence shown here is derived from an EMBL/GenBank/DDBJ whole genome shotgun (WGS) entry which is preliminary data.</text>
</comment>
<dbReference type="GO" id="GO:0004560">
    <property type="term" value="F:alpha-L-fucosidase activity"/>
    <property type="evidence" value="ECO:0007669"/>
    <property type="project" value="UniProtKB-EC"/>
</dbReference>
<feature type="domain" description="F5/8 type C" evidence="7">
    <location>
        <begin position="350"/>
        <end position="458"/>
    </location>
</feature>
<dbReference type="GO" id="GO:0005764">
    <property type="term" value="C:lysosome"/>
    <property type="evidence" value="ECO:0007669"/>
    <property type="project" value="TreeGrafter"/>
</dbReference>
<organism evidence="9 10">
    <name type="scientific">Musa balbisiana</name>
    <name type="common">Banana</name>
    <dbReference type="NCBI Taxonomy" id="52838"/>
    <lineage>
        <taxon>Eukaryota</taxon>
        <taxon>Viridiplantae</taxon>
        <taxon>Streptophyta</taxon>
        <taxon>Embryophyta</taxon>
        <taxon>Tracheophyta</taxon>
        <taxon>Spermatophyta</taxon>
        <taxon>Magnoliopsida</taxon>
        <taxon>Liliopsida</taxon>
        <taxon>Zingiberales</taxon>
        <taxon>Musaceae</taxon>
        <taxon>Musa</taxon>
    </lineage>
</organism>
<dbReference type="GO" id="GO:0006004">
    <property type="term" value="P:fucose metabolic process"/>
    <property type="evidence" value="ECO:0007669"/>
    <property type="project" value="TreeGrafter"/>
</dbReference>
<feature type="chain" id="PRO_5020437769" description="alpha-L-fucosidase" evidence="6">
    <location>
        <begin position="21"/>
        <end position="489"/>
    </location>
</feature>
<dbReference type="SMART" id="SM00812">
    <property type="entry name" value="Alpha_L_fucos"/>
    <property type="match status" value="1"/>
</dbReference>
<dbReference type="SUPFAM" id="SSF51445">
    <property type="entry name" value="(Trans)glycosidases"/>
    <property type="match status" value="1"/>
</dbReference>
<dbReference type="SUPFAM" id="SSF49785">
    <property type="entry name" value="Galactose-binding domain-like"/>
    <property type="match status" value="1"/>
</dbReference>
<dbReference type="InterPro" id="IPR017853">
    <property type="entry name" value="GH"/>
</dbReference>
<keyword evidence="10" id="KW-1185">Reference proteome</keyword>
<keyword evidence="4" id="KW-0378">Hydrolase</keyword>
<dbReference type="GO" id="GO:0016139">
    <property type="term" value="P:glycoside catabolic process"/>
    <property type="evidence" value="ECO:0007669"/>
    <property type="project" value="TreeGrafter"/>
</dbReference>
<evidence type="ECO:0000313" key="9">
    <source>
        <dbReference type="EMBL" id="THU58504.1"/>
    </source>
</evidence>
<dbReference type="EMBL" id="PYDT01000006">
    <property type="protein sequence ID" value="THU58504.1"/>
    <property type="molecule type" value="Genomic_DNA"/>
</dbReference>
<evidence type="ECO:0000313" key="10">
    <source>
        <dbReference type="Proteomes" id="UP000317650"/>
    </source>
</evidence>
<protein>
    <recommendedName>
        <fullName evidence="2">alpha-L-fucosidase</fullName>
        <ecNumber evidence="2">3.2.1.51</ecNumber>
    </recommendedName>
</protein>
<evidence type="ECO:0000256" key="6">
    <source>
        <dbReference type="SAM" id="SignalP"/>
    </source>
</evidence>
<feature type="signal peptide" evidence="6">
    <location>
        <begin position="1"/>
        <end position="20"/>
    </location>
</feature>
<evidence type="ECO:0000256" key="1">
    <source>
        <dbReference type="ARBA" id="ARBA00007951"/>
    </source>
</evidence>
<gene>
    <name evidence="9" type="ORF">C4D60_Mb03t15010</name>
</gene>
<dbReference type="Proteomes" id="UP000317650">
    <property type="component" value="Chromosome 3"/>
</dbReference>
<reference evidence="9 10" key="1">
    <citation type="journal article" date="2019" name="Nat. Plants">
        <title>Genome sequencing of Musa balbisiana reveals subgenome evolution and function divergence in polyploid bananas.</title>
        <authorList>
            <person name="Yao X."/>
        </authorList>
    </citation>
    <scope>NUCLEOTIDE SEQUENCE [LARGE SCALE GENOMIC DNA]</scope>
    <source>
        <strain evidence="10">cv. DH-PKW</strain>
        <tissue evidence="9">Leaves</tissue>
    </source>
</reference>
<dbReference type="AlphaFoldDB" id="A0A4S8JBS4"/>